<dbReference type="GO" id="GO:0006352">
    <property type="term" value="P:DNA-templated transcription initiation"/>
    <property type="evidence" value="ECO:0007669"/>
    <property type="project" value="InterPro"/>
</dbReference>
<organism evidence="2 3">
    <name type="scientific">Clostridium fungisolvens</name>
    <dbReference type="NCBI Taxonomy" id="1604897"/>
    <lineage>
        <taxon>Bacteria</taxon>
        <taxon>Bacillati</taxon>
        <taxon>Bacillota</taxon>
        <taxon>Clostridia</taxon>
        <taxon>Eubacteriales</taxon>
        <taxon>Clostridiaceae</taxon>
        <taxon>Clostridium</taxon>
    </lineage>
</organism>
<protein>
    <recommendedName>
        <fullName evidence="1">Helix-turn-helix conjugative transposon-like domain-containing protein</fullName>
    </recommendedName>
</protein>
<feature type="domain" description="Helix-turn-helix conjugative transposon-like" evidence="1">
    <location>
        <begin position="9"/>
        <end position="64"/>
    </location>
</feature>
<name>A0A6V8SHY9_9CLOT</name>
<gene>
    <name evidence="2" type="ORF">bsdtw1_02503</name>
</gene>
<dbReference type="InterPro" id="IPR014284">
    <property type="entry name" value="RNA_pol_sigma-70_dom"/>
</dbReference>
<evidence type="ECO:0000259" key="1">
    <source>
        <dbReference type="Pfam" id="PF12645"/>
    </source>
</evidence>
<dbReference type="RefSeq" id="WP_183277829.1">
    <property type="nucleotide sequence ID" value="NZ_BLZR01000001.1"/>
</dbReference>
<dbReference type="SUPFAM" id="SSF88946">
    <property type="entry name" value="Sigma2 domain of RNA polymerase sigma factors"/>
    <property type="match status" value="1"/>
</dbReference>
<dbReference type="InterPro" id="IPR013325">
    <property type="entry name" value="RNA_pol_sigma_r2"/>
</dbReference>
<dbReference type="SUPFAM" id="SSF88659">
    <property type="entry name" value="Sigma3 and sigma4 domains of RNA polymerase sigma factors"/>
    <property type="match status" value="1"/>
</dbReference>
<evidence type="ECO:0000313" key="3">
    <source>
        <dbReference type="Proteomes" id="UP000580568"/>
    </source>
</evidence>
<keyword evidence="3" id="KW-1185">Reference proteome</keyword>
<dbReference type="Gene3D" id="1.20.140.160">
    <property type="match status" value="1"/>
</dbReference>
<accession>A0A6V8SHY9</accession>
<dbReference type="InterPro" id="IPR024760">
    <property type="entry name" value="HTH_dom_conjug_TS-like"/>
</dbReference>
<dbReference type="GO" id="GO:0003700">
    <property type="term" value="F:DNA-binding transcription factor activity"/>
    <property type="evidence" value="ECO:0007669"/>
    <property type="project" value="InterPro"/>
</dbReference>
<evidence type="ECO:0000313" key="2">
    <source>
        <dbReference type="EMBL" id="GFP76401.1"/>
    </source>
</evidence>
<proteinExistence type="predicted"/>
<dbReference type="NCBIfam" id="TIGR02937">
    <property type="entry name" value="sigma70-ECF"/>
    <property type="match status" value="1"/>
</dbReference>
<sequence length="196" mass="23091">MNFDKVENLAIAAKNGDSKAQIMLMDEFKPFIIKLSSTSIIHGYEREDLRNECYQTLFKCIFQYNFDTHRFIGYATNAIKNNINNLIKTSCKRSNAEGSKALIMDDKFVSQLAEDDEHFEDRICNKAYNRSIKDFVSQLNDRDKELIQFVFYERKQLKEYSILKNIRYSTVLNRKNIALKNLKKIMDAHEPSQYKN</sequence>
<dbReference type="InterPro" id="IPR013324">
    <property type="entry name" value="RNA_pol_sigma_r3/r4-like"/>
</dbReference>
<dbReference type="Proteomes" id="UP000580568">
    <property type="component" value="Unassembled WGS sequence"/>
</dbReference>
<dbReference type="AlphaFoldDB" id="A0A6V8SHY9"/>
<comment type="caution">
    <text evidence="2">The sequence shown here is derived from an EMBL/GenBank/DDBJ whole genome shotgun (WGS) entry which is preliminary data.</text>
</comment>
<dbReference type="Pfam" id="PF12645">
    <property type="entry name" value="HTH_16"/>
    <property type="match status" value="1"/>
</dbReference>
<reference evidence="2 3" key="1">
    <citation type="submission" date="2020-07" db="EMBL/GenBank/DDBJ databases">
        <title>A new beta-1,3-glucan-decomposing anaerobic bacterium isolated from anoxic soil subjected to biological soil disinfestation.</title>
        <authorList>
            <person name="Ueki A."/>
            <person name="Tonouchi A."/>
        </authorList>
    </citation>
    <scope>NUCLEOTIDE SEQUENCE [LARGE SCALE GENOMIC DNA]</scope>
    <source>
        <strain evidence="2 3">TW1</strain>
    </source>
</reference>
<dbReference type="EMBL" id="BLZR01000001">
    <property type="protein sequence ID" value="GFP76401.1"/>
    <property type="molecule type" value="Genomic_DNA"/>
</dbReference>